<dbReference type="WBParaSite" id="PgR120_g015_t01">
    <property type="protein sequence ID" value="PgR120_g015_t01"/>
    <property type="gene ID" value="PgR120_g015"/>
</dbReference>
<dbReference type="AlphaFoldDB" id="A0A915CDB9"/>
<accession>A0A915CDB9</accession>
<sequence>MSLHITTICVLFKIVRQHGGEVLGSASAHRMLTSLLIVVPGDLLHCPLKPLIRITRWDKAQEFALLGVGRFSYNIVKKRHRGGWIVWMCRQGYARMRPVGQMGKLQRHKL</sequence>
<proteinExistence type="predicted"/>
<dbReference type="Proteomes" id="UP000887569">
    <property type="component" value="Unplaced"/>
</dbReference>
<reference evidence="2" key="1">
    <citation type="submission" date="2022-11" db="UniProtKB">
        <authorList>
            <consortium name="WormBaseParasite"/>
        </authorList>
    </citation>
    <scope>IDENTIFICATION</scope>
</reference>
<organism evidence="1 2">
    <name type="scientific">Parascaris univalens</name>
    <name type="common">Nematode worm</name>
    <dbReference type="NCBI Taxonomy" id="6257"/>
    <lineage>
        <taxon>Eukaryota</taxon>
        <taxon>Metazoa</taxon>
        <taxon>Ecdysozoa</taxon>
        <taxon>Nematoda</taxon>
        <taxon>Chromadorea</taxon>
        <taxon>Rhabditida</taxon>
        <taxon>Spirurina</taxon>
        <taxon>Ascaridomorpha</taxon>
        <taxon>Ascaridoidea</taxon>
        <taxon>Ascarididae</taxon>
        <taxon>Parascaris</taxon>
    </lineage>
</organism>
<keyword evidence="1" id="KW-1185">Reference proteome</keyword>
<evidence type="ECO:0000313" key="1">
    <source>
        <dbReference type="Proteomes" id="UP000887569"/>
    </source>
</evidence>
<evidence type="ECO:0000313" key="2">
    <source>
        <dbReference type="WBParaSite" id="PgR120_g015_t01"/>
    </source>
</evidence>
<protein>
    <submittedName>
        <fullName evidence="2">Secreted protein</fullName>
    </submittedName>
</protein>
<name>A0A915CDB9_PARUN</name>